<sequence length="234" mass="25762">MKDQVVQQLKENLHLLHEPIGLAFVEQIPTDVAHVAKRVPSACTFWRLAEQGVFYAGAEDHQECPIGMMTMGFQMPASDQERAQALVETMASVKYFSPAEVSALPTVQKPHQYIVYGRLDQLPLDPDVVLCRMNTQQAMLVAEAMGQVNWLQGGQSAFGRPTCGVIPRTLQTGEVSLSFGCVGARTYIELTPEEVILTLPGEQLAELAERLQTIVEANAALAPYHQQQKALFLA</sequence>
<proteinExistence type="predicted"/>
<dbReference type="PANTHER" id="PTHR37954:SF3">
    <property type="entry name" value="DUF169 DOMAIN-CONTAINING PROTEIN"/>
    <property type="match status" value="1"/>
</dbReference>
<dbReference type="EMBL" id="BNJG01000001">
    <property type="protein sequence ID" value="GHO55217.1"/>
    <property type="molecule type" value="Genomic_DNA"/>
</dbReference>
<dbReference type="Proteomes" id="UP000654345">
    <property type="component" value="Unassembled WGS sequence"/>
</dbReference>
<dbReference type="PANTHER" id="PTHR37954">
    <property type="entry name" value="BLL4979 PROTEIN"/>
    <property type="match status" value="1"/>
</dbReference>
<gene>
    <name evidence="1" type="ORF">KSB_36920</name>
</gene>
<dbReference type="InterPro" id="IPR003748">
    <property type="entry name" value="DUF169"/>
</dbReference>
<protein>
    <recommendedName>
        <fullName evidence="3">DUF169 domain-containing protein</fullName>
    </recommendedName>
</protein>
<reference evidence="1 2" key="1">
    <citation type="journal article" date="2021" name="Int. J. Syst. Evol. Microbiol.">
        <title>Reticulibacter mediterranei gen. nov., sp. nov., within the new family Reticulibacteraceae fam. nov., and Ktedonospora formicarum gen. nov., sp. nov., Ktedonobacter robiniae sp. nov., Dictyobacter formicarum sp. nov. and Dictyobacter arantiisoli sp. nov., belonging to the class Ktedonobacteria.</title>
        <authorList>
            <person name="Yabe S."/>
            <person name="Zheng Y."/>
            <person name="Wang C.M."/>
            <person name="Sakai Y."/>
            <person name="Abe K."/>
            <person name="Yokota A."/>
            <person name="Donadio S."/>
            <person name="Cavaletti L."/>
            <person name="Monciardini P."/>
        </authorList>
    </citation>
    <scope>NUCLEOTIDE SEQUENCE [LARGE SCALE GENOMIC DNA]</scope>
    <source>
        <strain evidence="1 2">SOSP1-30</strain>
    </source>
</reference>
<evidence type="ECO:0000313" key="2">
    <source>
        <dbReference type="Proteomes" id="UP000654345"/>
    </source>
</evidence>
<comment type="caution">
    <text evidence="1">The sequence shown here is derived from an EMBL/GenBank/DDBJ whole genome shotgun (WGS) entry which is preliminary data.</text>
</comment>
<dbReference type="RefSeq" id="WP_201371834.1">
    <property type="nucleotide sequence ID" value="NZ_BNJG01000001.1"/>
</dbReference>
<name>A0ABQ3URI8_9CHLR</name>
<keyword evidence="2" id="KW-1185">Reference proteome</keyword>
<evidence type="ECO:0000313" key="1">
    <source>
        <dbReference type="EMBL" id="GHO55217.1"/>
    </source>
</evidence>
<evidence type="ECO:0008006" key="3">
    <source>
        <dbReference type="Google" id="ProtNLM"/>
    </source>
</evidence>
<organism evidence="1 2">
    <name type="scientific">Ktedonobacter robiniae</name>
    <dbReference type="NCBI Taxonomy" id="2778365"/>
    <lineage>
        <taxon>Bacteria</taxon>
        <taxon>Bacillati</taxon>
        <taxon>Chloroflexota</taxon>
        <taxon>Ktedonobacteria</taxon>
        <taxon>Ktedonobacterales</taxon>
        <taxon>Ktedonobacteraceae</taxon>
        <taxon>Ktedonobacter</taxon>
    </lineage>
</organism>
<dbReference type="Pfam" id="PF02596">
    <property type="entry name" value="DUF169"/>
    <property type="match status" value="1"/>
</dbReference>
<accession>A0ABQ3URI8</accession>